<gene>
    <name evidence="1" type="ORF">E1263_42130</name>
</gene>
<sequence>MRLPEHLALLEELDRGGTLAEVPGGFAAAREPRGIRLGDVPADPAAPAADLRRFTRVDV</sequence>
<dbReference type="Proteomes" id="UP000295124">
    <property type="component" value="Unassembled WGS sequence"/>
</dbReference>
<keyword evidence="2" id="KW-1185">Reference proteome</keyword>
<evidence type="ECO:0000313" key="2">
    <source>
        <dbReference type="Proteomes" id="UP000295124"/>
    </source>
</evidence>
<dbReference type="AlphaFoldDB" id="A0A4R4YFB3"/>
<reference evidence="1 2" key="1">
    <citation type="submission" date="2019-03" db="EMBL/GenBank/DDBJ databases">
        <title>Draft genome sequences of novel Actinobacteria.</title>
        <authorList>
            <person name="Sahin N."/>
            <person name="Ay H."/>
            <person name="Saygin H."/>
        </authorList>
    </citation>
    <scope>NUCLEOTIDE SEQUENCE [LARGE SCALE GENOMIC DNA]</scope>
    <source>
        <strain evidence="1 2">JCM 13523</strain>
    </source>
</reference>
<evidence type="ECO:0000313" key="1">
    <source>
        <dbReference type="EMBL" id="TDD42624.1"/>
    </source>
</evidence>
<dbReference type="RefSeq" id="WP_132178046.1">
    <property type="nucleotide sequence ID" value="NZ_SMKX01000280.1"/>
</dbReference>
<proteinExistence type="predicted"/>
<protein>
    <submittedName>
        <fullName evidence="1">Uncharacterized protein</fullName>
    </submittedName>
</protein>
<organism evidence="1 2">
    <name type="scientific">Kribbella antibiotica</name>
    <dbReference type="NCBI Taxonomy" id="190195"/>
    <lineage>
        <taxon>Bacteria</taxon>
        <taxon>Bacillati</taxon>
        <taxon>Actinomycetota</taxon>
        <taxon>Actinomycetes</taxon>
        <taxon>Propionibacteriales</taxon>
        <taxon>Kribbellaceae</taxon>
        <taxon>Kribbella</taxon>
    </lineage>
</organism>
<accession>A0A4R4YFB3</accession>
<dbReference type="EMBL" id="SMKX01000280">
    <property type="protein sequence ID" value="TDD42624.1"/>
    <property type="molecule type" value="Genomic_DNA"/>
</dbReference>
<name>A0A4R4YFB3_9ACTN</name>
<comment type="caution">
    <text evidence="1">The sequence shown here is derived from an EMBL/GenBank/DDBJ whole genome shotgun (WGS) entry which is preliminary data.</text>
</comment>